<organism evidence="2 3">
    <name type="scientific">Cladosporium halotolerans</name>
    <dbReference type="NCBI Taxonomy" id="1052096"/>
    <lineage>
        <taxon>Eukaryota</taxon>
        <taxon>Fungi</taxon>
        <taxon>Dikarya</taxon>
        <taxon>Ascomycota</taxon>
        <taxon>Pezizomycotina</taxon>
        <taxon>Dothideomycetes</taxon>
        <taxon>Dothideomycetidae</taxon>
        <taxon>Cladosporiales</taxon>
        <taxon>Cladosporiaceae</taxon>
        <taxon>Cladosporium</taxon>
    </lineage>
</organism>
<sequence>MANRIPHDRLLPGGGLDPAIYTPVFLHDTLMLPGSLASLLGKDSPLDILDRLTPARLPSFTIVTPADPPHVACLLPMSVPSTVTGLLFFGTGRDARKLIKNHYRPFAKRTCRNVVIEVKVPVNANSGSVKREWRLEPRRVMAQVFVGKVVRRGSVAGREPGDFMSERRGQGLNNMHVFDLRNGNEGEMQAGSESSDQWMDGRDDWSGPPIFGDGRYIDPETIEW</sequence>
<dbReference type="GeneID" id="96002466"/>
<keyword evidence="3" id="KW-1185">Reference proteome</keyword>
<name>A0AB34KZF4_9PEZI</name>
<dbReference type="EMBL" id="JAAQHG020000003">
    <property type="protein sequence ID" value="KAL1590292.1"/>
    <property type="molecule type" value="Genomic_DNA"/>
</dbReference>
<accession>A0AB34KZF4</accession>
<dbReference type="RefSeq" id="XP_069233397.1">
    <property type="nucleotide sequence ID" value="XM_069369628.1"/>
</dbReference>
<gene>
    <name evidence="2" type="ORF">WHR41_01022</name>
</gene>
<proteinExistence type="predicted"/>
<evidence type="ECO:0000256" key="1">
    <source>
        <dbReference type="SAM" id="MobiDB-lite"/>
    </source>
</evidence>
<evidence type="ECO:0000313" key="2">
    <source>
        <dbReference type="EMBL" id="KAL1590292.1"/>
    </source>
</evidence>
<protein>
    <submittedName>
        <fullName evidence="2">Uncharacterized protein</fullName>
    </submittedName>
</protein>
<evidence type="ECO:0000313" key="3">
    <source>
        <dbReference type="Proteomes" id="UP000803884"/>
    </source>
</evidence>
<dbReference type="Proteomes" id="UP000803884">
    <property type="component" value="Unassembled WGS sequence"/>
</dbReference>
<comment type="caution">
    <text evidence="2">The sequence shown here is derived from an EMBL/GenBank/DDBJ whole genome shotgun (WGS) entry which is preliminary data.</text>
</comment>
<feature type="region of interest" description="Disordered" evidence="1">
    <location>
        <begin position="184"/>
        <end position="203"/>
    </location>
</feature>
<reference evidence="2 3" key="1">
    <citation type="journal article" date="2020" name="Microbiol. Resour. Announc.">
        <title>Draft Genome Sequence of a Cladosporium Species Isolated from the Mesophotic Ascidian Didemnum maculosum.</title>
        <authorList>
            <person name="Gioti A."/>
            <person name="Siaperas R."/>
            <person name="Nikolaivits E."/>
            <person name="Le Goff G."/>
            <person name="Ouazzani J."/>
            <person name="Kotoulas G."/>
            <person name="Topakas E."/>
        </authorList>
    </citation>
    <scope>NUCLEOTIDE SEQUENCE [LARGE SCALE GENOMIC DNA]</scope>
    <source>
        <strain evidence="2 3">TM138-S3</strain>
    </source>
</reference>
<dbReference type="AlphaFoldDB" id="A0AB34KZF4"/>